<keyword evidence="8" id="KW-0067">ATP-binding</keyword>
<dbReference type="SUPFAM" id="SSF55874">
    <property type="entry name" value="ATPase domain of HSP90 chaperone/DNA topoisomerase II/histidine kinase"/>
    <property type="match status" value="1"/>
</dbReference>
<evidence type="ECO:0000313" key="14">
    <source>
        <dbReference type="Proteomes" id="UP000651057"/>
    </source>
</evidence>
<feature type="domain" description="HAMP" evidence="12">
    <location>
        <begin position="208"/>
        <end position="261"/>
    </location>
</feature>
<accession>A0A937D8Y8</accession>
<evidence type="ECO:0000256" key="1">
    <source>
        <dbReference type="ARBA" id="ARBA00000085"/>
    </source>
</evidence>
<evidence type="ECO:0000256" key="8">
    <source>
        <dbReference type="ARBA" id="ARBA00022840"/>
    </source>
</evidence>
<proteinExistence type="predicted"/>
<dbReference type="InterPro" id="IPR003660">
    <property type="entry name" value="HAMP_dom"/>
</dbReference>
<dbReference type="InterPro" id="IPR005467">
    <property type="entry name" value="His_kinase_dom"/>
</dbReference>
<dbReference type="EMBL" id="JAERQJ010000005">
    <property type="protein sequence ID" value="MBL0684550.1"/>
    <property type="molecule type" value="Genomic_DNA"/>
</dbReference>
<dbReference type="Gene3D" id="6.10.340.10">
    <property type="match status" value="1"/>
</dbReference>
<dbReference type="GO" id="GO:0005524">
    <property type="term" value="F:ATP binding"/>
    <property type="evidence" value="ECO:0007669"/>
    <property type="project" value="UniProtKB-KW"/>
</dbReference>
<dbReference type="AlphaFoldDB" id="A0A937D8Y8"/>
<comment type="subcellular location">
    <subcellularLocation>
        <location evidence="2">Membrane</location>
    </subcellularLocation>
</comment>
<reference evidence="13" key="1">
    <citation type="submission" date="2021-01" db="EMBL/GenBank/DDBJ databases">
        <authorList>
            <person name="Zhong Y.L."/>
        </authorList>
    </citation>
    <scope>NUCLEOTIDE SEQUENCE</scope>
    <source>
        <strain evidence="13">KCTC 23302</strain>
    </source>
</reference>
<evidence type="ECO:0000256" key="5">
    <source>
        <dbReference type="ARBA" id="ARBA00022679"/>
    </source>
</evidence>
<dbReference type="InterPro" id="IPR036097">
    <property type="entry name" value="HisK_dim/P_sf"/>
</dbReference>
<evidence type="ECO:0000259" key="11">
    <source>
        <dbReference type="PROSITE" id="PS50109"/>
    </source>
</evidence>
<dbReference type="PROSITE" id="PS50109">
    <property type="entry name" value="HIS_KIN"/>
    <property type="match status" value="1"/>
</dbReference>
<keyword evidence="7" id="KW-0418">Kinase</keyword>
<keyword evidence="6" id="KW-0547">Nucleotide-binding</keyword>
<dbReference type="Gene3D" id="1.10.287.130">
    <property type="match status" value="1"/>
</dbReference>
<evidence type="ECO:0000256" key="10">
    <source>
        <dbReference type="SAM" id="Phobius"/>
    </source>
</evidence>
<evidence type="ECO:0000256" key="4">
    <source>
        <dbReference type="ARBA" id="ARBA00022553"/>
    </source>
</evidence>
<dbReference type="PANTHER" id="PTHR43065:SF10">
    <property type="entry name" value="PEROXIDE STRESS-ACTIVATED HISTIDINE KINASE MAK3"/>
    <property type="match status" value="1"/>
</dbReference>
<evidence type="ECO:0000256" key="6">
    <source>
        <dbReference type="ARBA" id="ARBA00022741"/>
    </source>
</evidence>
<dbReference type="SMART" id="SM00304">
    <property type="entry name" value="HAMP"/>
    <property type="match status" value="1"/>
</dbReference>
<keyword evidence="9" id="KW-0902">Two-component regulatory system</keyword>
<keyword evidence="10" id="KW-0472">Membrane</keyword>
<dbReference type="Pfam" id="PF02518">
    <property type="entry name" value="HATPase_c"/>
    <property type="match status" value="1"/>
</dbReference>
<dbReference type="GO" id="GO:0016020">
    <property type="term" value="C:membrane"/>
    <property type="evidence" value="ECO:0007669"/>
    <property type="project" value="UniProtKB-SubCell"/>
</dbReference>
<feature type="transmembrane region" description="Helical" evidence="10">
    <location>
        <begin position="12"/>
        <end position="35"/>
    </location>
</feature>
<keyword evidence="5" id="KW-0808">Transferase</keyword>
<name>A0A937D8Y8_9FLAO</name>
<dbReference type="CDD" id="cd00082">
    <property type="entry name" value="HisKA"/>
    <property type="match status" value="1"/>
</dbReference>
<dbReference type="SUPFAM" id="SSF47384">
    <property type="entry name" value="Homodimeric domain of signal transducing histidine kinase"/>
    <property type="match status" value="1"/>
</dbReference>
<comment type="catalytic activity">
    <reaction evidence="1">
        <text>ATP + protein L-histidine = ADP + protein N-phospho-L-histidine.</text>
        <dbReference type="EC" id="2.7.13.3"/>
    </reaction>
</comment>
<protein>
    <recommendedName>
        <fullName evidence="3">histidine kinase</fullName>
        <ecNumber evidence="3">2.7.13.3</ecNumber>
    </recommendedName>
</protein>
<dbReference type="Gene3D" id="3.30.565.10">
    <property type="entry name" value="Histidine kinase-like ATPase, C-terminal domain"/>
    <property type="match status" value="1"/>
</dbReference>
<dbReference type="PROSITE" id="PS50885">
    <property type="entry name" value="HAMP"/>
    <property type="match status" value="1"/>
</dbReference>
<evidence type="ECO:0000256" key="3">
    <source>
        <dbReference type="ARBA" id="ARBA00012438"/>
    </source>
</evidence>
<sequence>MKLLKLSLRTRIFISMTVLVLLASILIAAVSIYQYKEEAEEYHKERLERKESRIQIAIENALRSTTYPIDEEHLSRIFAYKHKIYQIAEEHSLPINIYSLSGELLIGSEGIIQQDTINKNLSPVILDTLAFLYDKKYLVKSEKNGEKFLTSYTYITDARSKPLGILNLPYLEDDDLITRELLEFLRRVGQVYLLMLIIAIALAYFLSKYITRSLKTISETIDQTRLDKRNKRIKIGDASDEIHSLVNAYNSMIDELEQSAVKLAKSEREAAWREMAKQVAHEIKNPLTPMRLTVQSFQRKFDPTDPNIGQKVQEYSDTLIQQIDTMSSIASAFSNFAQMPAQKSETLDVVKIVGLALDIFNEDYIIFPSEKEQIIAKFDRTQLIRVVTNLIKNGIQAIPEDRVPKIIVDVFSENGEVVITVTDNGVGINEENKKKVFEPKFTTKTSGMGLGLGMVKNIVETYSGSITFTSQEGKGTVFKVKFPKE</sequence>
<dbReference type="Proteomes" id="UP000651057">
    <property type="component" value="Unassembled WGS sequence"/>
</dbReference>
<gene>
    <name evidence="13" type="ORF">JJQ60_13555</name>
</gene>
<dbReference type="SMART" id="SM00388">
    <property type="entry name" value="HisKA"/>
    <property type="match status" value="1"/>
</dbReference>
<dbReference type="InterPro" id="IPR003594">
    <property type="entry name" value="HATPase_dom"/>
</dbReference>
<feature type="transmembrane region" description="Helical" evidence="10">
    <location>
        <begin position="189"/>
        <end position="206"/>
    </location>
</feature>
<evidence type="ECO:0000259" key="12">
    <source>
        <dbReference type="PROSITE" id="PS50885"/>
    </source>
</evidence>
<dbReference type="InterPro" id="IPR003661">
    <property type="entry name" value="HisK_dim/P_dom"/>
</dbReference>
<feature type="domain" description="Histidine kinase" evidence="11">
    <location>
        <begin position="278"/>
        <end position="485"/>
    </location>
</feature>
<keyword evidence="10" id="KW-1133">Transmembrane helix</keyword>
<organism evidence="13 14">
    <name type="scientific">Aquimarina mytili</name>
    <dbReference type="NCBI Taxonomy" id="874423"/>
    <lineage>
        <taxon>Bacteria</taxon>
        <taxon>Pseudomonadati</taxon>
        <taxon>Bacteroidota</taxon>
        <taxon>Flavobacteriia</taxon>
        <taxon>Flavobacteriales</taxon>
        <taxon>Flavobacteriaceae</taxon>
        <taxon>Aquimarina</taxon>
    </lineage>
</organism>
<dbReference type="Pfam" id="PF00512">
    <property type="entry name" value="HisKA"/>
    <property type="match status" value="1"/>
</dbReference>
<dbReference type="GO" id="GO:0000155">
    <property type="term" value="F:phosphorelay sensor kinase activity"/>
    <property type="evidence" value="ECO:0007669"/>
    <property type="project" value="InterPro"/>
</dbReference>
<evidence type="ECO:0000256" key="9">
    <source>
        <dbReference type="ARBA" id="ARBA00023012"/>
    </source>
</evidence>
<keyword evidence="4" id="KW-0597">Phosphoprotein</keyword>
<dbReference type="PRINTS" id="PR00344">
    <property type="entry name" value="BCTRLSENSOR"/>
</dbReference>
<evidence type="ECO:0000256" key="7">
    <source>
        <dbReference type="ARBA" id="ARBA00022777"/>
    </source>
</evidence>
<dbReference type="Pfam" id="PF00672">
    <property type="entry name" value="HAMP"/>
    <property type="match status" value="1"/>
</dbReference>
<dbReference type="InterPro" id="IPR004358">
    <property type="entry name" value="Sig_transdc_His_kin-like_C"/>
</dbReference>
<evidence type="ECO:0000313" key="13">
    <source>
        <dbReference type="EMBL" id="MBL0684550.1"/>
    </source>
</evidence>
<comment type="caution">
    <text evidence="13">The sequence shown here is derived from an EMBL/GenBank/DDBJ whole genome shotgun (WGS) entry which is preliminary data.</text>
</comment>
<dbReference type="RefSeq" id="WP_201920980.1">
    <property type="nucleotide sequence ID" value="NZ_BAABAX010000031.1"/>
</dbReference>
<dbReference type="PANTHER" id="PTHR43065">
    <property type="entry name" value="SENSOR HISTIDINE KINASE"/>
    <property type="match status" value="1"/>
</dbReference>
<dbReference type="SMART" id="SM00387">
    <property type="entry name" value="HATPase_c"/>
    <property type="match status" value="1"/>
</dbReference>
<keyword evidence="10" id="KW-0812">Transmembrane</keyword>
<evidence type="ECO:0000256" key="2">
    <source>
        <dbReference type="ARBA" id="ARBA00004370"/>
    </source>
</evidence>
<dbReference type="EC" id="2.7.13.3" evidence="3"/>
<keyword evidence="14" id="KW-1185">Reference proteome</keyword>
<dbReference type="InterPro" id="IPR036890">
    <property type="entry name" value="HATPase_C_sf"/>
</dbReference>